<sequence>MTTTATWDDLVSAALLGTERRSDRPPLALLDEAAVHTVRRRAGLRPAAATEPPDRAEDDPRPPLP</sequence>
<dbReference type="InterPro" id="IPR043746">
    <property type="entry name" value="DUF5691"/>
</dbReference>
<keyword evidence="3" id="KW-1185">Reference proteome</keyword>
<evidence type="ECO:0000313" key="3">
    <source>
        <dbReference type="Proteomes" id="UP001354931"/>
    </source>
</evidence>
<feature type="non-terminal residue" evidence="2">
    <location>
        <position position="65"/>
    </location>
</feature>
<dbReference type="EMBL" id="JAOZYC010000098">
    <property type="protein sequence ID" value="MEB8338683.1"/>
    <property type="molecule type" value="Genomic_DNA"/>
</dbReference>
<evidence type="ECO:0000256" key="1">
    <source>
        <dbReference type="SAM" id="MobiDB-lite"/>
    </source>
</evidence>
<feature type="compositionally biased region" description="Basic and acidic residues" evidence="1">
    <location>
        <begin position="52"/>
        <end position="65"/>
    </location>
</feature>
<feature type="region of interest" description="Disordered" evidence="1">
    <location>
        <begin position="39"/>
        <end position="65"/>
    </location>
</feature>
<gene>
    <name evidence="2" type="ORF">OKJ99_14370</name>
</gene>
<dbReference type="Pfam" id="PF18944">
    <property type="entry name" value="DUF5691"/>
    <property type="match status" value="1"/>
</dbReference>
<evidence type="ECO:0000313" key="2">
    <source>
        <dbReference type="EMBL" id="MEB8338683.1"/>
    </source>
</evidence>
<comment type="caution">
    <text evidence="2">The sequence shown here is derived from an EMBL/GenBank/DDBJ whole genome shotgun (WGS) entry which is preliminary data.</text>
</comment>
<reference evidence="2 3" key="1">
    <citation type="submission" date="2022-10" db="EMBL/GenBank/DDBJ databases">
        <authorList>
            <person name="Xie J."/>
            <person name="Shen N."/>
        </authorList>
    </citation>
    <scope>NUCLEOTIDE SEQUENCE [LARGE SCALE GENOMIC DNA]</scope>
    <source>
        <strain evidence="2 3">YIM65594</strain>
    </source>
</reference>
<organism evidence="2 3">
    <name type="scientific">Streptomyces endophyticus</name>
    <dbReference type="NCBI Taxonomy" id="714166"/>
    <lineage>
        <taxon>Bacteria</taxon>
        <taxon>Bacillati</taxon>
        <taxon>Actinomycetota</taxon>
        <taxon>Actinomycetes</taxon>
        <taxon>Kitasatosporales</taxon>
        <taxon>Streptomycetaceae</taxon>
        <taxon>Streptomyces</taxon>
    </lineage>
</organism>
<proteinExistence type="predicted"/>
<accession>A0ABU6F5C2</accession>
<name>A0ABU6F5C2_9ACTN</name>
<dbReference type="Proteomes" id="UP001354931">
    <property type="component" value="Unassembled WGS sequence"/>
</dbReference>
<protein>
    <submittedName>
        <fullName evidence="2">Uncharacterized protein</fullName>
    </submittedName>
</protein>